<dbReference type="Proteomes" id="UP000694930">
    <property type="component" value="Chromosome 6"/>
</dbReference>
<protein>
    <submittedName>
        <fullName evidence="3">Non-classical arabinogalactan protein 30-like</fullName>
    </submittedName>
</protein>
<dbReference type="PANTHER" id="PTHR33470:SF4">
    <property type="entry name" value="OS01G0164025 PROTEIN"/>
    <property type="match status" value="1"/>
</dbReference>
<keyword evidence="1" id="KW-0732">Signal</keyword>
<name>A0ABM1GYU1_SOLPN</name>
<evidence type="ECO:0000313" key="3">
    <source>
        <dbReference type="RefSeq" id="XP_015077874.1"/>
    </source>
</evidence>
<sequence length="196" mass="22013">MNLTSKQNHIPKNSQYLFKKMASSQLVLIVSLLLALAVPLINAYDKVPTKSVKKTDQVVVEGMVYCQSCDNYGSWSLSKAKPIAGAKVSVICKNYMKRVSFYKAFKTDETGYLFAELDGFKMGHSYLDHPLHSCRVKLVDSPLENCDVFTNVNYGITGARLRFLDKTLKRSNYEAVIYAAGPFAFRPDHCPPKPEN</sequence>
<organism evidence="2 3">
    <name type="scientific">Solanum pennellii</name>
    <name type="common">Tomato</name>
    <name type="synonym">Lycopersicon pennellii</name>
    <dbReference type="NCBI Taxonomy" id="28526"/>
    <lineage>
        <taxon>Eukaryota</taxon>
        <taxon>Viridiplantae</taxon>
        <taxon>Streptophyta</taxon>
        <taxon>Embryophyta</taxon>
        <taxon>Tracheophyta</taxon>
        <taxon>Spermatophyta</taxon>
        <taxon>Magnoliopsida</taxon>
        <taxon>eudicotyledons</taxon>
        <taxon>Gunneridae</taxon>
        <taxon>Pentapetalae</taxon>
        <taxon>asterids</taxon>
        <taxon>lamiids</taxon>
        <taxon>Solanales</taxon>
        <taxon>Solanaceae</taxon>
        <taxon>Solanoideae</taxon>
        <taxon>Solaneae</taxon>
        <taxon>Solanum</taxon>
        <taxon>Solanum subgen. Lycopersicon</taxon>
    </lineage>
</organism>
<gene>
    <name evidence="3" type="primary">LOC107021683</name>
</gene>
<keyword evidence="2" id="KW-1185">Reference proteome</keyword>
<reference evidence="2" key="1">
    <citation type="journal article" date="2014" name="Nat. Genet.">
        <title>The genome of the stress-tolerant wild tomato species Solanum pennellii.</title>
        <authorList>
            <person name="Bolger A."/>
            <person name="Scossa F."/>
            <person name="Bolger M.E."/>
            <person name="Lanz C."/>
            <person name="Maumus F."/>
            <person name="Tohge T."/>
            <person name="Quesneville H."/>
            <person name="Alseekh S."/>
            <person name="Sorensen I."/>
            <person name="Lichtenstein G."/>
            <person name="Fich E.A."/>
            <person name="Conte M."/>
            <person name="Keller H."/>
            <person name="Schneeberger K."/>
            <person name="Schwacke R."/>
            <person name="Ofner I."/>
            <person name="Vrebalov J."/>
            <person name="Xu Y."/>
            <person name="Osorio S."/>
            <person name="Aflitos S.A."/>
            <person name="Schijlen E."/>
            <person name="Jimenez-Gomez J.M."/>
            <person name="Ryngajllo M."/>
            <person name="Kimura S."/>
            <person name="Kumar R."/>
            <person name="Koenig D."/>
            <person name="Headland L.R."/>
            <person name="Maloof J.N."/>
            <person name="Sinha N."/>
            <person name="van Ham R.C."/>
            <person name="Lankhorst R.K."/>
            <person name="Mao L."/>
            <person name="Vogel A."/>
            <person name="Arsova B."/>
            <person name="Panstruga R."/>
            <person name="Fei Z."/>
            <person name="Rose J.K."/>
            <person name="Zamir D."/>
            <person name="Carrari F."/>
            <person name="Giovannoni J.J."/>
            <person name="Weigel D."/>
            <person name="Usadel B."/>
            <person name="Fernie A.R."/>
        </authorList>
    </citation>
    <scope>NUCLEOTIDE SEQUENCE [LARGE SCALE GENOMIC DNA]</scope>
    <source>
        <strain evidence="2">cv. LA0716</strain>
    </source>
</reference>
<evidence type="ECO:0000256" key="1">
    <source>
        <dbReference type="ARBA" id="ARBA00022729"/>
    </source>
</evidence>
<reference evidence="3" key="2">
    <citation type="submission" date="2025-08" db="UniProtKB">
        <authorList>
            <consortium name="RefSeq"/>
        </authorList>
    </citation>
    <scope>IDENTIFICATION</scope>
</reference>
<dbReference type="Pfam" id="PF01190">
    <property type="entry name" value="Pollen_Ole_e_1"/>
    <property type="match status" value="1"/>
</dbReference>
<accession>A0ABM1GYU1</accession>
<proteinExistence type="predicted"/>
<dbReference type="PANTHER" id="PTHR33470">
    <property type="entry name" value="OS01G0164075 PROTEIN"/>
    <property type="match status" value="1"/>
</dbReference>
<evidence type="ECO:0000313" key="2">
    <source>
        <dbReference type="Proteomes" id="UP000694930"/>
    </source>
</evidence>
<dbReference type="RefSeq" id="XP_015077874.1">
    <property type="nucleotide sequence ID" value="XM_015222388.2"/>
</dbReference>
<dbReference type="GeneID" id="107021683"/>